<dbReference type="CDD" id="cd00085">
    <property type="entry name" value="HNHc"/>
    <property type="match status" value="1"/>
</dbReference>
<name>A0ABY3TYJ0_9MYCO</name>
<dbReference type="InterPro" id="IPR003615">
    <property type="entry name" value="HNH_nuc"/>
</dbReference>
<evidence type="ECO:0000259" key="2">
    <source>
        <dbReference type="Pfam" id="PF02720"/>
    </source>
</evidence>
<dbReference type="InterPro" id="IPR003870">
    <property type="entry name" value="DUF222"/>
</dbReference>
<reference evidence="3" key="1">
    <citation type="submission" date="2022-08" db="EMBL/GenBank/DDBJ databases">
        <title>Complete genome sequence of 14 non-tuberculosis mycobacteria type-strains.</title>
        <authorList>
            <person name="Igarashi Y."/>
            <person name="Osugi A."/>
            <person name="Mitarai S."/>
        </authorList>
    </citation>
    <scope>NUCLEOTIDE SEQUENCE</scope>
    <source>
        <strain evidence="3">DSM 45575</strain>
    </source>
</reference>
<dbReference type="Proteomes" id="UP001055200">
    <property type="component" value="Chromosome"/>
</dbReference>
<keyword evidence="3" id="KW-0378">Hydrolase</keyword>
<keyword evidence="3" id="KW-0540">Nuclease</keyword>
<gene>
    <name evidence="3" type="ORF">MIU77_18305</name>
</gene>
<accession>A0ABY3TYJ0</accession>
<evidence type="ECO:0000313" key="3">
    <source>
        <dbReference type="EMBL" id="ULN52745.1"/>
    </source>
</evidence>
<proteinExistence type="predicted"/>
<evidence type="ECO:0000256" key="1">
    <source>
        <dbReference type="SAM" id="MobiDB-lite"/>
    </source>
</evidence>
<dbReference type="EMBL" id="CP092365">
    <property type="protein sequence ID" value="ULN52745.1"/>
    <property type="molecule type" value="Genomic_DNA"/>
</dbReference>
<organism evidence="3 4">
    <name type="scientific">Mycolicibacillus parakoreensis</name>
    <dbReference type="NCBI Taxonomy" id="1069221"/>
    <lineage>
        <taxon>Bacteria</taxon>
        <taxon>Bacillati</taxon>
        <taxon>Actinomycetota</taxon>
        <taxon>Actinomycetes</taxon>
        <taxon>Mycobacteriales</taxon>
        <taxon>Mycobacteriaceae</taxon>
        <taxon>Mycolicibacillus</taxon>
    </lineage>
</organism>
<dbReference type="RefSeq" id="WP_240171016.1">
    <property type="nucleotide sequence ID" value="NZ_CP092365.1"/>
</dbReference>
<dbReference type="Pfam" id="PF02720">
    <property type="entry name" value="DUF222"/>
    <property type="match status" value="1"/>
</dbReference>
<dbReference type="GO" id="GO:0004519">
    <property type="term" value="F:endonuclease activity"/>
    <property type="evidence" value="ECO:0007669"/>
    <property type="project" value="UniProtKB-KW"/>
</dbReference>
<feature type="domain" description="DUF222" evidence="2">
    <location>
        <begin position="38"/>
        <end position="367"/>
    </location>
</feature>
<keyword evidence="4" id="KW-1185">Reference proteome</keyword>
<feature type="region of interest" description="Disordered" evidence="1">
    <location>
        <begin position="235"/>
        <end position="262"/>
    </location>
</feature>
<sequence>MCTTQCEEIGAVYDAVDADLQNALSLSADVLTTPERLALLQRIEGWRRLLPVLEHSLIDELGHAGEEELGGRLPWVLADRLRVTRAEARGRLAHTADLAERRALDGQPLEPVLPYTAAAQRAGAINRAHVEVIRAFWHHLPYKVDREAAAEAERQLAELATQFRPDELKRLADRLADCLDPDGHFSDAERARHRGLVLGKQDSDGMSALRGQLTPTARAALDAVLARWAAPGMANPDDATPCLTGTPSQAAIDNDSRSEAQRNHDALGALATALLASGQLGDHNGLPASIVVTTTLADLEAAAGSTANTGAKAHTGGGTWMPMSEVLSLAARSHHYLAIFDGAKPLALYHGKRLANAAQRLLLYATDRGCTHPGCPVPANLTEVHHLTAYARQPRTHADELTLRCGPHHRLLDGDWVTRRKRNGDVETIPPARLEHGQARINRYHHPEKLLYETGGGHPDDDEPS</sequence>
<evidence type="ECO:0000313" key="4">
    <source>
        <dbReference type="Proteomes" id="UP001055200"/>
    </source>
</evidence>
<protein>
    <submittedName>
        <fullName evidence="3">HNH endonuclease</fullName>
    </submittedName>
</protein>
<keyword evidence="3" id="KW-0255">Endonuclease</keyword>